<evidence type="ECO:0000256" key="7">
    <source>
        <dbReference type="ARBA" id="ARBA00022801"/>
    </source>
</evidence>
<feature type="domain" description="Helicase C-terminal" evidence="19">
    <location>
        <begin position="231"/>
        <end position="381"/>
    </location>
</feature>
<dbReference type="InterPro" id="IPR006293">
    <property type="entry name" value="DNA_helicase_ATP-dep_RecQ_bac"/>
</dbReference>
<dbReference type="Gene3D" id="1.10.10.10">
    <property type="entry name" value="Winged helix-like DNA-binding domain superfamily/Winged helix DNA-binding domain"/>
    <property type="match status" value="1"/>
</dbReference>
<accession>A0A4Y6UNE6</accession>
<dbReference type="SUPFAM" id="SSF46785">
    <property type="entry name" value="Winged helix' DNA-binding domain"/>
    <property type="match status" value="1"/>
</dbReference>
<evidence type="ECO:0000256" key="6">
    <source>
        <dbReference type="ARBA" id="ARBA00022763"/>
    </source>
</evidence>
<keyword evidence="21" id="KW-1185">Reference proteome</keyword>
<dbReference type="InterPro" id="IPR044876">
    <property type="entry name" value="HRDC_dom_sf"/>
</dbReference>
<dbReference type="SUPFAM" id="SSF47819">
    <property type="entry name" value="HRDC-like"/>
    <property type="match status" value="1"/>
</dbReference>
<dbReference type="InterPro" id="IPR010997">
    <property type="entry name" value="HRDC-like_sf"/>
</dbReference>
<keyword evidence="11" id="KW-0238">DNA-binding</keyword>
<dbReference type="NCBIfam" id="TIGR00614">
    <property type="entry name" value="recQ_fam"/>
    <property type="match status" value="1"/>
</dbReference>
<evidence type="ECO:0000256" key="14">
    <source>
        <dbReference type="ARBA" id="ARBA00023235"/>
    </source>
</evidence>
<comment type="catalytic activity">
    <reaction evidence="15">
        <text>Couples ATP hydrolysis with the unwinding of duplex DNA by translocating in the 3'-5' direction.</text>
        <dbReference type="EC" id="5.6.2.4"/>
    </reaction>
</comment>
<dbReference type="GO" id="GO:0009432">
    <property type="term" value="P:SOS response"/>
    <property type="evidence" value="ECO:0007669"/>
    <property type="project" value="UniProtKB-UniRule"/>
</dbReference>
<keyword evidence="14" id="KW-0413">Isomerase</keyword>
<dbReference type="GO" id="GO:0016787">
    <property type="term" value="F:hydrolase activity"/>
    <property type="evidence" value="ECO:0007669"/>
    <property type="project" value="UniProtKB-KW"/>
</dbReference>
<feature type="domain" description="HRDC" evidence="17">
    <location>
        <begin position="541"/>
        <end position="620"/>
    </location>
</feature>
<dbReference type="InterPro" id="IPR027417">
    <property type="entry name" value="P-loop_NTPase"/>
</dbReference>
<dbReference type="InterPro" id="IPR036388">
    <property type="entry name" value="WH-like_DNA-bd_sf"/>
</dbReference>
<dbReference type="InterPro" id="IPR014001">
    <property type="entry name" value="Helicase_ATP-bd"/>
</dbReference>
<evidence type="ECO:0000256" key="3">
    <source>
        <dbReference type="ARBA" id="ARBA00005446"/>
    </source>
</evidence>
<evidence type="ECO:0000256" key="9">
    <source>
        <dbReference type="ARBA" id="ARBA00022833"/>
    </source>
</evidence>
<proteinExistence type="inferred from homology"/>
<dbReference type="Pfam" id="PF00570">
    <property type="entry name" value="HRDC"/>
    <property type="match status" value="1"/>
</dbReference>
<dbReference type="GO" id="GO:0006260">
    <property type="term" value="P:DNA replication"/>
    <property type="evidence" value="ECO:0007669"/>
    <property type="project" value="InterPro"/>
</dbReference>
<dbReference type="InterPro" id="IPR032284">
    <property type="entry name" value="RecQ_Zn-bd"/>
</dbReference>
<dbReference type="RefSeq" id="WP_141462282.1">
    <property type="nucleotide sequence ID" value="NZ_CP038141.1"/>
</dbReference>
<evidence type="ECO:0000256" key="10">
    <source>
        <dbReference type="ARBA" id="ARBA00022840"/>
    </source>
</evidence>
<evidence type="ECO:0000259" key="18">
    <source>
        <dbReference type="PROSITE" id="PS51192"/>
    </source>
</evidence>
<gene>
    <name evidence="20" type="primary">recQ</name>
    <name evidence="20" type="ORF">E3D00_10205</name>
</gene>
<dbReference type="SMART" id="SM00956">
    <property type="entry name" value="RQC"/>
    <property type="match status" value="1"/>
</dbReference>
<dbReference type="Proteomes" id="UP000316313">
    <property type="component" value="Chromosome"/>
</dbReference>
<dbReference type="SMART" id="SM00341">
    <property type="entry name" value="HRDC"/>
    <property type="match status" value="1"/>
</dbReference>
<protein>
    <recommendedName>
        <fullName evidence="16">DNA helicase RecQ</fullName>
        <ecNumber evidence="16">5.6.2.4</ecNumber>
    </recommendedName>
</protein>
<dbReference type="PANTHER" id="PTHR13710:SF105">
    <property type="entry name" value="ATP-DEPENDENT DNA HELICASE Q1"/>
    <property type="match status" value="1"/>
</dbReference>
<dbReference type="GO" id="GO:0043138">
    <property type="term" value="F:3'-5' DNA helicase activity"/>
    <property type="evidence" value="ECO:0007669"/>
    <property type="project" value="UniProtKB-EC"/>
</dbReference>
<dbReference type="FunFam" id="3.40.50.300:FF:001389">
    <property type="entry name" value="ATP-dependent DNA helicase RecQ"/>
    <property type="match status" value="1"/>
</dbReference>
<evidence type="ECO:0000256" key="2">
    <source>
        <dbReference type="ARBA" id="ARBA00001947"/>
    </source>
</evidence>
<comment type="cofactor">
    <cofactor evidence="1">
        <name>Mg(2+)</name>
        <dbReference type="ChEBI" id="CHEBI:18420"/>
    </cofactor>
</comment>
<dbReference type="GO" id="GO:0046872">
    <property type="term" value="F:metal ion binding"/>
    <property type="evidence" value="ECO:0007669"/>
    <property type="project" value="UniProtKB-KW"/>
</dbReference>
<dbReference type="EMBL" id="CP038141">
    <property type="protein sequence ID" value="QDH17901.1"/>
    <property type="molecule type" value="Genomic_DNA"/>
</dbReference>
<keyword evidence="13" id="KW-0234">DNA repair</keyword>
<keyword evidence="5" id="KW-0547">Nucleotide-binding</keyword>
<reference evidence="20 21" key="1">
    <citation type="submission" date="2019-03" db="EMBL/GenBank/DDBJ databases">
        <title>The complete genome sequence of Swingsia samuiensis NBRC107927(T).</title>
        <authorList>
            <person name="Chua K.-O."/>
            <person name="Chan K.-G."/>
            <person name="See-Too W.-S."/>
        </authorList>
    </citation>
    <scope>NUCLEOTIDE SEQUENCE [LARGE SCALE GENOMIC DNA]</scope>
    <source>
        <strain evidence="20 21">AH83</strain>
    </source>
</reference>
<keyword evidence="9" id="KW-0862">Zinc</keyword>
<evidence type="ECO:0000256" key="11">
    <source>
        <dbReference type="ARBA" id="ARBA00023125"/>
    </source>
</evidence>
<dbReference type="PROSITE" id="PS50967">
    <property type="entry name" value="HRDC"/>
    <property type="match status" value="1"/>
</dbReference>
<dbReference type="GO" id="GO:0005524">
    <property type="term" value="F:ATP binding"/>
    <property type="evidence" value="ECO:0007669"/>
    <property type="project" value="UniProtKB-KW"/>
</dbReference>
<keyword evidence="6" id="KW-0227">DNA damage</keyword>
<keyword evidence="4" id="KW-0479">Metal-binding</keyword>
<dbReference type="Gene3D" id="3.40.50.300">
    <property type="entry name" value="P-loop containing nucleotide triphosphate hydrolases"/>
    <property type="match status" value="2"/>
</dbReference>
<dbReference type="InterPro" id="IPR004589">
    <property type="entry name" value="DNA_helicase_ATP-dep_RecQ"/>
</dbReference>
<dbReference type="NCBIfam" id="TIGR01389">
    <property type="entry name" value="recQ"/>
    <property type="match status" value="1"/>
</dbReference>
<evidence type="ECO:0000313" key="21">
    <source>
        <dbReference type="Proteomes" id="UP000316313"/>
    </source>
</evidence>
<dbReference type="GO" id="GO:0003677">
    <property type="term" value="F:DNA binding"/>
    <property type="evidence" value="ECO:0007669"/>
    <property type="project" value="UniProtKB-KW"/>
</dbReference>
<dbReference type="KEGG" id="ssam:E3D00_10205"/>
<dbReference type="Pfam" id="PF16124">
    <property type="entry name" value="RecQ_Zn_bind"/>
    <property type="match status" value="1"/>
</dbReference>
<dbReference type="OrthoDB" id="9760034at2"/>
<dbReference type="GO" id="GO:0006310">
    <property type="term" value="P:DNA recombination"/>
    <property type="evidence" value="ECO:0007669"/>
    <property type="project" value="UniProtKB-UniRule"/>
</dbReference>
<evidence type="ECO:0000256" key="1">
    <source>
        <dbReference type="ARBA" id="ARBA00001946"/>
    </source>
</evidence>
<evidence type="ECO:0000256" key="15">
    <source>
        <dbReference type="ARBA" id="ARBA00034617"/>
    </source>
</evidence>
<keyword evidence="8 20" id="KW-0347">Helicase</keyword>
<evidence type="ECO:0000256" key="12">
    <source>
        <dbReference type="ARBA" id="ARBA00023172"/>
    </source>
</evidence>
<organism evidence="20 21">
    <name type="scientific">Swingsia samuiensis</name>
    <dbReference type="NCBI Taxonomy" id="1293412"/>
    <lineage>
        <taxon>Bacteria</taxon>
        <taxon>Pseudomonadati</taxon>
        <taxon>Pseudomonadota</taxon>
        <taxon>Alphaproteobacteria</taxon>
        <taxon>Acetobacterales</taxon>
        <taxon>Acetobacteraceae</taxon>
        <taxon>Swingsia</taxon>
    </lineage>
</organism>
<comment type="cofactor">
    <cofactor evidence="2">
        <name>Zn(2+)</name>
        <dbReference type="ChEBI" id="CHEBI:29105"/>
    </cofactor>
</comment>
<evidence type="ECO:0000256" key="13">
    <source>
        <dbReference type="ARBA" id="ARBA00023204"/>
    </source>
</evidence>
<evidence type="ECO:0000256" key="8">
    <source>
        <dbReference type="ARBA" id="ARBA00022806"/>
    </source>
</evidence>
<comment type="similarity">
    <text evidence="3">Belongs to the helicase family. RecQ subfamily.</text>
</comment>
<dbReference type="GO" id="GO:0030894">
    <property type="term" value="C:replisome"/>
    <property type="evidence" value="ECO:0007669"/>
    <property type="project" value="TreeGrafter"/>
</dbReference>
<dbReference type="PANTHER" id="PTHR13710">
    <property type="entry name" value="DNA HELICASE RECQ FAMILY MEMBER"/>
    <property type="match status" value="1"/>
</dbReference>
<dbReference type="InterPro" id="IPR011545">
    <property type="entry name" value="DEAD/DEAH_box_helicase_dom"/>
</dbReference>
<evidence type="ECO:0000259" key="19">
    <source>
        <dbReference type="PROSITE" id="PS51194"/>
    </source>
</evidence>
<dbReference type="Pfam" id="PF09382">
    <property type="entry name" value="RQC"/>
    <property type="match status" value="1"/>
</dbReference>
<keyword evidence="7 20" id="KW-0378">Hydrolase</keyword>
<keyword evidence="10" id="KW-0067">ATP-binding</keyword>
<dbReference type="InterPro" id="IPR036390">
    <property type="entry name" value="WH_DNA-bd_sf"/>
</dbReference>
<sequence>MRSDTTGDPSSSICSVKPHSPKEILRTTFGFSDFRGHQESAVNALINGEDALVLMPTGGGKSLCYQIPAICRAGMGIVISPLIALMNDQVAGLQQLGIRAAALHSELSSYDRQTLWQKLRNHQIDILYISPEGLLQPGFISFSQKQNISLIAIDEAHCVSAWGHDFRPEYRQLASLTELFPKVPRIALTATADQRTRDDILNLLGMNEAHIFVSSFHRTNLFIEARPKGSEIKQLLETLSTHTEGAAIVYCGSRNKTERISKSLHNHGITALPYHAGLSALEKNATLLRFRSGEKIVIVATIAFGMGIDRPDVRHVIHLDMPASPEAYYQQIGRAGRDGEPSKTLLLYGGEDMARARFWLEQSNAPEHEKRTMQSRLESMIALTETTGCRTRALLSCFNEDLSHNCGHCDNCLTPAFTFDGTEAAQKVLSAIYRSGQKLGAVQLANILRGKINDTISRNAYDQLSVFGIGKEHTERWWRSVIRQLIARGAIRTHGEYGSLALHTENARPILRGDEKIFLRKDLTDTIQVKATPSKANDELSADETLVFNALKQWRLSEAKEQEIPPYIIFHDSVLREIAQEHPVSHNELAQIRGVGASKLERYGDAVLAVMKEISLKIMT</sequence>
<dbReference type="InterPro" id="IPR002121">
    <property type="entry name" value="HRDC_dom"/>
</dbReference>
<dbReference type="InterPro" id="IPR018982">
    <property type="entry name" value="RQC_domain"/>
</dbReference>
<dbReference type="GO" id="GO:0043590">
    <property type="term" value="C:bacterial nucleoid"/>
    <property type="evidence" value="ECO:0007669"/>
    <property type="project" value="TreeGrafter"/>
</dbReference>
<evidence type="ECO:0000259" key="17">
    <source>
        <dbReference type="PROSITE" id="PS50967"/>
    </source>
</evidence>
<dbReference type="GO" id="GO:0005737">
    <property type="term" value="C:cytoplasm"/>
    <property type="evidence" value="ECO:0007669"/>
    <property type="project" value="TreeGrafter"/>
</dbReference>
<dbReference type="PROSITE" id="PS51194">
    <property type="entry name" value="HELICASE_CTER"/>
    <property type="match status" value="1"/>
</dbReference>
<dbReference type="InterPro" id="IPR001650">
    <property type="entry name" value="Helicase_C-like"/>
</dbReference>
<dbReference type="GO" id="GO:0009378">
    <property type="term" value="F:four-way junction helicase activity"/>
    <property type="evidence" value="ECO:0007669"/>
    <property type="project" value="TreeGrafter"/>
</dbReference>
<dbReference type="SUPFAM" id="SSF52540">
    <property type="entry name" value="P-loop containing nucleoside triphosphate hydrolases"/>
    <property type="match status" value="1"/>
</dbReference>
<dbReference type="EC" id="5.6.2.4" evidence="16"/>
<evidence type="ECO:0000256" key="4">
    <source>
        <dbReference type="ARBA" id="ARBA00022723"/>
    </source>
</evidence>
<dbReference type="GO" id="GO:0006281">
    <property type="term" value="P:DNA repair"/>
    <property type="evidence" value="ECO:0007669"/>
    <property type="project" value="UniProtKB-KW"/>
</dbReference>
<evidence type="ECO:0000256" key="5">
    <source>
        <dbReference type="ARBA" id="ARBA00022741"/>
    </source>
</evidence>
<name>A0A4Y6UNE6_9PROT</name>
<dbReference type="Gene3D" id="1.10.150.80">
    <property type="entry name" value="HRDC domain"/>
    <property type="match status" value="1"/>
</dbReference>
<dbReference type="CDD" id="cd17920">
    <property type="entry name" value="DEXHc_RecQ"/>
    <property type="match status" value="1"/>
</dbReference>
<evidence type="ECO:0000313" key="20">
    <source>
        <dbReference type="EMBL" id="QDH17901.1"/>
    </source>
</evidence>
<dbReference type="Pfam" id="PF00271">
    <property type="entry name" value="Helicase_C"/>
    <property type="match status" value="1"/>
</dbReference>
<dbReference type="AlphaFoldDB" id="A0A4Y6UNE6"/>
<evidence type="ECO:0000256" key="16">
    <source>
        <dbReference type="NCBIfam" id="TIGR01389"/>
    </source>
</evidence>
<feature type="domain" description="Helicase ATP-binding" evidence="18">
    <location>
        <begin position="42"/>
        <end position="210"/>
    </location>
</feature>
<dbReference type="Pfam" id="PF00270">
    <property type="entry name" value="DEAD"/>
    <property type="match status" value="1"/>
</dbReference>
<dbReference type="SMART" id="SM00487">
    <property type="entry name" value="DEXDc"/>
    <property type="match status" value="1"/>
</dbReference>
<dbReference type="SMART" id="SM00490">
    <property type="entry name" value="HELICc"/>
    <property type="match status" value="1"/>
</dbReference>
<keyword evidence="12" id="KW-0233">DNA recombination</keyword>
<dbReference type="PROSITE" id="PS51192">
    <property type="entry name" value="HELICASE_ATP_BIND_1"/>
    <property type="match status" value="1"/>
</dbReference>